<dbReference type="OrthoDB" id="102112at2"/>
<reference evidence="2 3" key="1">
    <citation type="journal article" date="2018" name="ACS Chem. Biol.">
        <title>Ketoreductase domain dysfunction expands chemodiversity: malyngamide biosynthesis in the cyanobacterium Okeania hirsuta.</title>
        <authorList>
            <person name="Moss N.A."/>
            <person name="Leao T."/>
            <person name="Rankin M."/>
            <person name="McCullough T.M."/>
            <person name="Qu P."/>
            <person name="Korobeynikov A."/>
            <person name="Smith J.L."/>
            <person name="Gerwick L."/>
            <person name="Gerwick W.H."/>
        </authorList>
    </citation>
    <scope>NUCLEOTIDE SEQUENCE [LARGE SCALE GENOMIC DNA]</scope>
    <source>
        <strain evidence="2 3">PAB10Feb10-1</strain>
    </source>
</reference>
<accession>A0A3N6NZ42</accession>
<feature type="transmembrane region" description="Helical" evidence="1">
    <location>
        <begin position="162"/>
        <end position="179"/>
    </location>
</feature>
<organism evidence="2 3">
    <name type="scientific">Okeania hirsuta</name>
    <dbReference type="NCBI Taxonomy" id="1458930"/>
    <lineage>
        <taxon>Bacteria</taxon>
        <taxon>Bacillati</taxon>
        <taxon>Cyanobacteriota</taxon>
        <taxon>Cyanophyceae</taxon>
        <taxon>Oscillatoriophycideae</taxon>
        <taxon>Oscillatoriales</taxon>
        <taxon>Microcoleaceae</taxon>
        <taxon>Okeania</taxon>
    </lineage>
</organism>
<comment type="caution">
    <text evidence="2">The sequence shown here is derived from an EMBL/GenBank/DDBJ whole genome shotgun (WGS) entry which is preliminary data.</text>
</comment>
<dbReference type="AlphaFoldDB" id="A0A3N6NZ42"/>
<proteinExistence type="predicted"/>
<evidence type="ECO:0000313" key="2">
    <source>
        <dbReference type="EMBL" id="RQH23265.1"/>
    </source>
</evidence>
<sequence length="181" mass="21552">MSADTELMESWSTWKRVAFRFIFVLFVLKTSIWSFIPVIGSYLYKFYYYPSFFIQNYLLKLHETPKWVHPPTGSGDTLDDWMLNVAYIGIALLATLIWSLLDKKHKDYRQLNTYLEVGLRYYLAMIMFSYGISKLFVLQMPYPSLAQFYTPLGEFTPMRFTWMYLGYSAPYQFFGGFQFDD</sequence>
<name>A0A3N6NZ42_9CYAN</name>
<keyword evidence="1" id="KW-0812">Transmembrane</keyword>
<keyword evidence="3" id="KW-1185">Reference proteome</keyword>
<keyword evidence="1" id="KW-0472">Membrane</keyword>
<feature type="transmembrane region" description="Helical" evidence="1">
    <location>
        <begin position="21"/>
        <end position="44"/>
    </location>
</feature>
<dbReference type="EMBL" id="RCBY01000347">
    <property type="protein sequence ID" value="RQH23265.1"/>
    <property type="molecule type" value="Genomic_DNA"/>
</dbReference>
<keyword evidence="1" id="KW-1133">Transmembrane helix</keyword>
<protein>
    <submittedName>
        <fullName evidence="2">Uncharacterized protein</fullName>
    </submittedName>
</protein>
<dbReference type="Proteomes" id="UP000269154">
    <property type="component" value="Unassembled WGS sequence"/>
</dbReference>
<feature type="transmembrane region" description="Helical" evidence="1">
    <location>
        <begin position="81"/>
        <end position="101"/>
    </location>
</feature>
<dbReference type="RefSeq" id="WP_124155644.1">
    <property type="nucleotide sequence ID" value="NZ_RCBY01000347.1"/>
</dbReference>
<gene>
    <name evidence="2" type="ORF">D5R40_30520</name>
</gene>
<feature type="transmembrane region" description="Helical" evidence="1">
    <location>
        <begin position="121"/>
        <end position="142"/>
    </location>
</feature>
<evidence type="ECO:0000256" key="1">
    <source>
        <dbReference type="SAM" id="Phobius"/>
    </source>
</evidence>
<evidence type="ECO:0000313" key="3">
    <source>
        <dbReference type="Proteomes" id="UP000269154"/>
    </source>
</evidence>